<keyword evidence="2" id="KW-1185">Reference proteome</keyword>
<evidence type="ECO:0000313" key="2">
    <source>
        <dbReference type="Proteomes" id="UP000276133"/>
    </source>
</evidence>
<gene>
    <name evidence="1" type="ORF">BpHYR1_003226</name>
</gene>
<evidence type="ECO:0000313" key="1">
    <source>
        <dbReference type="EMBL" id="RMZ99195.1"/>
    </source>
</evidence>
<protein>
    <submittedName>
        <fullName evidence="1">Uncharacterized protein</fullName>
    </submittedName>
</protein>
<dbReference type="EMBL" id="REGN01010361">
    <property type="protein sequence ID" value="RMZ99195.1"/>
    <property type="molecule type" value="Genomic_DNA"/>
</dbReference>
<sequence>MRKYSCVLEIANILNTSTPSGAKKFNSKERKDIVEIPFLEKVIFDNNGERERFWTNMKKIMNACFELFCEDNEFFELKKKANSCILLTDNPRFHDVTNQSLKSSPRPNLELTLDFGICFSC</sequence>
<comment type="caution">
    <text evidence="1">The sequence shown here is derived from an EMBL/GenBank/DDBJ whole genome shotgun (WGS) entry which is preliminary data.</text>
</comment>
<dbReference type="Proteomes" id="UP000276133">
    <property type="component" value="Unassembled WGS sequence"/>
</dbReference>
<proteinExistence type="predicted"/>
<name>A0A3M7PJ88_BRAPC</name>
<accession>A0A3M7PJ88</accession>
<dbReference type="AlphaFoldDB" id="A0A3M7PJ88"/>
<organism evidence="1 2">
    <name type="scientific">Brachionus plicatilis</name>
    <name type="common">Marine rotifer</name>
    <name type="synonym">Brachionus muelleri</name>
    <dbReference type="NCBI Taxonomy" id="10195"/>
    <lineage>
        <taxon>Eukaryota</taxon>
        <taxon>Metazoa</taxon>
        <taxon>Spiralia</taxon>
        <taxon>Gnathifera</taxon>
        <taxon>Rotifera</taxon>
        <taxon>Eurotatoria</taxon>
        <taxon>Monogononta</taxon>
        <taxon>Pseudotrocha</taxon>
        <taxon>Ploima</taxon>
        <taxon>Brachionidae</taxon>
        <taxon>Brachionus</taxon>
    </lineage>
</organism>
<reference evidence="1 2" key="1">
    <citation type="journal article" date="2018" name="Sci. Rep.">
        <title>Genomic signatures of local adaptation to the degree of environmental predictability in rotifers.</title>
        <authorList>
            <person name="Franch-Gras L."/>
            <person name="Hahn C."/>
            <person name="Garcia-Roger E.M."/>
            <person name="Carmona M.J."/>
            <person name="Serra M."/>
            <person name="Gomez A."/>
        </authorList>
    </citation>
    <scope>NUCLEOTIDE SEQUENCE [LARGE SCALE GENOMIC DNA]</scope>
    <source>
        <strain evidence="1">HYR1</strain>
    </source>
</reference>